<dbReference type="InterPro" id="IPR001279">
    <property type="entry name" value="Metallo-B-lactamas"/>
</dbReference>
<sequence length="298" mass="32946">MIHILDLEFQGIDHAIASFLIETSAGPVLIESGPYSTFPSMESALRQHGYKTSDIRHVLLTHIHFDHAGAAWAFAKSGAKIYLHPFGATHMEDPTKLYESASRIYGDQMGPLWGAMEKIPGDQLITLGHSEQLTIGDQTFTALHTPGHAQHHIAWELGEVIFTGDVAGVKIGAGPVVPPCPPPDINLEDWNQSLDILLERKAKTLYLTHYGQITQIESHIQELRAMLTDWANWIKPKWESGMAADEMTPLFSKYTADQLSGLGVSAHGVKQYEAANPSWMSVAGLIRYWKKKNSLGQS</sequence>
<organism evidence="2 3">
    <name type="scientific">Marinoscillum luteum</name>
    <dbReference type="NCBI Taxonomy" id="861051"/>
    <lineage>
        <taxon>Bacteria</taxon>
        <taxon>Pseudomonadati</taxon>
        <taxon>Bacteroidota</taxon>
        <taxon>Cytophagia</taxon>
        <taxon>Cytophagales</taxon>
        <taxon>Reichenbachiellaceae</taxon>
        <taxon>Marinoscillum</taxon>
    </lineage>
</organism>
<accession>A0ABW7N8C9</accession>
<evidence type="ECO:0000259" key="1">
    <source>
        <dbReference type="SMART" id="SM00849"/>
    </source>
</evidence>
<dbReference type="PANTHER" id="PTHR42951">
    <property type="entry name" value="METALLO-BETA-LACTAMASE DOMAIN-CONTAINING"/>
    <property type="match status" value="1"/>
</dbReference>
<dbReference type="EMBL" id="JBIPKE010000016">
    <property type="protein sequence ID" value="MFH6983774.1"/>
    <property type="molecule type" value="Genomic_DNA"/>
</dbReference>
<dbReference type="SMART" id="SM00849">
    <property type="entry name" value="Lactamase_B"/>
    <property type="match status" value="1"/>
</dbReference>
<gene>
    <name evidence="2" type="ORF">ACHKAR_10000</name>
</gene>
<evidence type="ECO:0000313" key="2">
    <source>
        <dbReference type="EMBL" id="MFH6983774.1"/>
    </source>
</evidence>
<dbReference type="Pfam" id="PF00753">
    <property type="entry name" value="Lactamase_B"/>
    <property type="match status" value="1"/>
</dbReference>
<dbReference type="Proteomes" id="UP001610063">
    <property type="component" value="Unassembled WGS sequence"/>
</dbReference>
<comment type="caution">
    <text evidence="2">The sequence shown here is derived from an EMBL/GenBank/DDBJ whole genome shotgun (WGS) entry which is preliminary data.</text>
</comment>
<dbReference type="PANTHER" id="PTHR42951:SF22">
    <property type="entry name" value="METALLO BETA-LACTAMASE SUPERFAMILY LIPOPROTEIN"/>
    <property type="match status" value="1"/>
</dbReference>
<dbReference type="InterPro" id="IPR036866">
    <property type="entry name" value="RibonucZ/Hydroxyglut_hydro"/>
</dbReference>
<evidence type="ECO:0000313" key="3">
    <source>
        <dbReference type="Proteomes" id="UP001610063"/>
    </source>
</evidence>
<dbReference type="SUPFAM" id="SSF56281">
    <property type="entry name" value="Metallo-hydrolase/oxidoreductase"/>
    <property type="match status" value="1"/>
</dbReference>
<dbReference type="CDD" id="cd07726">
    <property type="entry name" value="ST1585-like_MBL-fold"/>
    <property type="match status" value="1"/>
</dbReference>
<dbReference type="InterPro" id="IPR050855">
    <property type="entry name" value="NDM-1-like"/>
</dbReference>
<name>A0ABW7N8C9_9BACT</name>
<feature type="domain" description="Metallo-beta-lactamase" evidence="1">
    <location>
        <begin position="15"/>
        <end position="209"/>
    </location>
</feature>
<dbReference type="InterPro" id="IPR037482">
    <property type="entry name" value="ST1585_MBL-fold"/>
</dbReference>
<keyword evidence="3" id="KW-1185">Reference proteome</keyword>
<reference evidence="2 3" key="1">
    <citation type="journal article" date="2013" name="Int. J. Syst. Evol. Microbiol.">
        <title>Marinoscillum luteum sp. nov., isolated from marine sediment.</title>
        <authorList>
            <person name="Cha I.T."/>
            <person name="Park S.J."/>
            <person name="Kim S.J."/>
            <person name="Kim J.G."/>
            <person name="Jung M.Y."/>
            <person name="Shin K.S."/>
            <person name="Kwon K.K."/>
            <person name="Yang S.H."/>
            <person name="Seo Y.S."/>
            <person name="Rhee S.K."/>
        </authorList>
    </citation>
    <scope>NUCLEOTIDE SEQUENCE [LARGE SCALE GENOMIC DNA]</scope>
    <source>
        <strain evidence="2 3">KCTC 23939</strain>
    </source>
</reference>
<dbReference type="RefSeq" id="WP_395417314.1">
    <property type="nucleotide sequence ID" value="NZ_JBIPKE010000016.1"/>
</dbReference>
<dbReference type="Gene3D" id="3.60.15.10">
    <property type="entry name" value="Ribonuclease Z/Hydroxyacylglutathione hydrolase-like"/>
    <property type="match status" value="1"/>
</dbReference>
<proteinExistence type="predicted"/>
<protein>
    <submittedName>
        <fullName evidence="2">MBL fold metallo-hydrolase</fullName>
    </submittedName>
</protein>